<dbReference type="Proteomes" id="UP001165960">
    <property type="component" value="Unassembled WGS sequence"/>
</dbReference>
<evidence type="ECO:0000313" key="2">
    <source>
        <dbReference type="Proteomes" id="UP001165960"/>
    </source>
</evidence>
<protein>
    <submittedName>
        <fullName evidence="1">Uncharacterized protein</fullName>
    </submittedName>
</protein>
<name>A0ACC2UD76_9FUNG</name>
<gene>
    <name evidence="1" type="ORF">DSO57_1025366</name>
</gene>
<organism evidence="1 2">
    <name type="scientific">Entomophthora muscae</name>
    <dbReference type="NCBI Taxonomy" id="34485"/>
    <lineage>
        <taxon>Eukaryota</taxon>
        <taxon>Fungi</taxon>
        <taxon>Fungi incertae sedis</taxon>
        <taxon>Zoopagomycota</taxon>
        <taxon>Entomophthoromycotina</taxon>
        <taxon>Entomophthoromycetes</taxon>
        <taxon>Entomophthorales</taxon>
        <taxon>Entomophthoraceae</taxon>
        <taxon>Entomophthora</taxon>
    </lineage>
</organism>
<dbReference type="EMBL" id="QTSX02000852">
    <property type="protein sequence ID" value="KAJ9084362.1"/>
    <property type="molecule type" value="Genomic_DNA"/>
</dbReference>
<proteinExistence type="predicted"/>
<comment type="caution">
    <text evidence="1">The sequence shown here is derived from an EMBL/GenBank/DDBJ whole genome shotgun (WGS) entry which is preliminary data.</text>
</comment>
<keyword evidence="2" id="KW-1185">Reference proteome</keyword>
<reference evidence="1" key="1">
    <citation type="submission" date="2022-04" db="EMBL/GenBank/DDBJ databases">
        <title>Genome of the entomopathogenic fungus Entomophthora muscae.</title>
        <authorList>
            <person name="Elya C."/>
            <person name="Lovett B.R."/>
            <person name="Lee E."/>
            <person name="Macias A.M."/>
            <person name="Hajek A.E."/>
            <person name="De Bivort B.L."/>
            <person name="Kasson M.T."/>
            <person name="De Fine Licht H.H."/>
            <person name="Stajich J.E."/>
        </authorList>
    </citation>
    <scope>NUCLEOTIDE SEQUENCE</scope>
    <source>
        <strain evidence="1">Berkeley</strain>
    </source>
</reference>
<sequence>MLCLLLALEATAQFFLSQDETLLGNRFPRGYRWSGEPAYFSMYNMQKIPNVKEECMVQQGAMKCYKELSRAIVKKRRYVNPILRCSSRRLECNASLVLNRPTGPAITSSSLNNINLDALLNHKQDPYGSCFYGNLIHQKSNGLPDIIIIDTLYALLQVSLSSYSLDMVLLHNKTVDLRAPLVLRSGRCNFFYAFDQ</sequence>
<evidence type="ECO:0000313" key="1">
    <source>
        <dbReference type="EMBL" id="KAJ9084362.1"/>
    </source>
</evidence>
<accession>A0ACC2UD76</accession>